<protein>
    <submittedName>
        <fullName evidence="1 3">Uncharacterized protein</fullName>
    </submittedName>
</protein>
<reference evidence="3" key="2">
    <citation type="submission" date="2019-11" db="UniProtKB">
        <authorList>
            <consortium name="WormBaseParasite"/>
        </authorList>
    </citation>
    <scope>IDENTIFICATION</scope>
</reference>
<gene>
    <name evidence="1" type="ORF">MCOS_LOCUS8537</name>
</gene>
<keyword evidence="2" id="KW-1185">Reference proteome</keyword>
<sequence length="112" mass="11911">MSHAYGGIAGGTSSAQQPVRHVACVRQPMSVVSIPLAATALQKAGSRIKGRDSRCCEPGPPVFRRTPGGRYPLAILGENQCNNELPFGLSVPNQDSATSNWIYLVSFIAISR</sequence>
<organism evidence="1 2">
    <name type="scientific">Mesocestoides corti</name>
    <name type="common">Flatworm</name>
    <dbReference type="NCBI Taxonomy" id="53468"/>
    <lineage>
        <taxon>Eukaryota</taxon>
        <taxon>Metazoa</taxon>
        <taxon>Spiralia</taxon>
        <taxon>Lophotrochozoa</taxon>
        <taxon>Platyhelminthes</taxon>
        <taxon>Cestoda</taxon>
        <taxon>Eucestoda</taxon>
        <taxon>Cyclophyllidea</taxon>
        <taxon>Mesocestoididae</taxon>
        <taxon>Mesocestoides</taxon>
    </lineage>
</organism>
<evidence type="ECO:0000313" key="3">
    <source>
        <dbReference type="WBParaSite" id="MCU_006199-RA"/>
    </source>
</evidence>
<reference evidence="1 2" key="1">
    <citation type="submission" date="2018-10" db="EMBL/GenBank/DDBJ databases">
        <authorList>
            <consortium name="Pathogen Informatics"/>
        </authorList>
    </citation>
    <scope>NUCLEOTIDE SEQUENCE [LARGE SCALE GENOMIC DNA]</scope>
</reference>
<dbReference type="WBParaSite" id="MCU_006199-RA">
    <property type="protein sequence ID" value="MCU_006199-RA"/>
    <property type="gene ID" value="MCU_006199"/>
</dbReference>
<accession>A0A0R3ULI1</accession>
<dbReference type="Proteomes" id="UP000267029">
    <property type="component" value="Unassembled WGS sequence"/>
</dbReference>
<name>A0A0R3ULI1_MESCO</name>
<evidence type="ECO:0000313" key="2">
    <source>
        <dbReference type="Proteomes" id="UP000267029"/>
    </source>
</evidence>
<dbReference type="AlphaFoldDB" id="A0A0R3ULI1"/>
<proteinExistence type="predicted"/>
<dbReference type="EMBL" id="UXSR01005528">
    <property type="protein sequence ID" value="VDD82534.1"/>
    <property type="molecule type" value="Genomic_DNA"/>
</dbReference>
<evidence type="ECO:0000313" key="1">
    <source>
        <dbReference type="EMBL" id="VDD82534.1"/>
    </source>
</evidence>